<keyword evidence="7" id="KW-1185">Reference proteome</keyword>
<dbReference type="PROSITE" id="PS00375">
    <property type="entry name" value="UDPGT"/>
    <property type="match status" value="1"/>
</dbReference>
<dbReference type="Proteomes" id="UP000091820">
    <property type="component" value="Unassembled WGS sequence"/>
</dbReference>
<sequence>MFFVICENISKIFKNLLAPLCLWSLMLVLFPSAINAYKFLGVLHFGSKSHYIVGSSLMKALAEKGHEVTVITPFTEKKSIKNYHEIHLKNVMKIMDEKTDTLLETNRKALLSNIVNYHQMGLMITDTVLNEPGVQSLINSNQTFDAVICEVFLGEALYGLSEHFKAPLIGLGTFGAISWNTDMVGSPSPPSYVPYPMLPLSDHMSFWERLGNLAAITFERLFLDFYYLPKQSELYRKHFPSLERSLLDIRRNAALVLLNTHYSLTFTRPYVPNQIEVGGMHIKNSSPAYPKDLADFITNSSDGVIYFSMGSNIKSKRIPLHKREEILNAFRQLKQKVLWKFEDPHLPNKPDNVLIRDWFPQDFILAQRNVKAFVTHGGLLSIQEAVYYGKPIVALPIFGDQFLNAATSEREGFGILLDYKNLTATQLKNAIERVINEKQYKEKANIMSIRFKDRPQPPMEKALFWVEFIAKHKGAKFLHCTGMNLSFIEYHNLDAIFVLYIICPLLICLQLWSIYKLIVFCLSYCGGGKKLKNVEKEKLKKR</sequence>
<evidence type="ECO:0000256" key="1">
    <source>
        <dbReference type="ARBA" id="ARBA00009995"/>
    </source>
</evidence>
<dbReference type="AlphaFoldDB" id="A0A1A9X237"/>
<dbReference type="VEuPathDB" id="VectorBase:GBRI041408"/>
<reference evidence="6" key="2">
    <citation type="submission" date="2020-05" db="UniProtKB">
        <authorList>
            <consortium name="EnsemblMetazoa"/>
        </authorList>
    </citation>
    <scope>IDENTIFICATION</scope>
    <source>
        <strain evidence="6">IAEA</strain>
    </source>
</reference>
<evidence type="ECO:0000313" key="6">
    <source>
        <dbReference type="EnsemblMetazoa" id="GBRI041408-PA"/>
    </source>
</evidence>
<dbReference type="InterPro" id="IPR035595">
    <property type="entry name" value="UDP_glycos_trans_CS"/>
</dbReference>
<dbReference type="Gene3D" id="3.40.50.2000">
    <property type="entry name" value="Glycogen Phosphorylase B"/>
    <property type="match status" value="1"/>
</dbReference>
<keyword evidence="5" id="KW-0472">Membrane</keyword>
<keyword evidence="5" id="KW-0812">Transmembrane</keyword>
<evidence type="ECO:0000256" key="4">
    <source>
        <dbReference type="RuleBase" id="RU003718"/>
    </source>
</evidence>
<evidence type="ECO:0000313" key="7">
    <source>
        <dbReference type="Proteomes" id="UP000091820"/>
    </source>
</evidence>
<evidence type="ECO:0000256" key="2">
    <source>
        <dbReference type="ARBA" id="ARBA00022676"/>
    </source>
</evidence>
<comment type="similarity">
    <text evidence="1 4">Belongs to the UDP-glycosyltransferase family.</text>
</comment>
<dbReference type="Pfam" id="PF00201">
    <property type="entry name" value="UDPGT"/>
    <property type="match status" value="1"/>
</dbReference>
<dbReference type="SUPFAM" id="SSF53756">
    <property type="entry name" value="UDP-Glycosyltransferase/glycogen phosphorylase"/>
    <property type="match status" value="1"/>
</dbReference>
<dbReference type="InterPro" id="IPR002213">
    <property type="entry name" value="UDP_glucos_trans"/>
</dbReference>
<dbReference type="EnsemblMetazoa" id="GBRI041408-RA">
    <property type="protein sequence ID" value="GBRI041408-PA"/>
    <property type="gene ID" value="GBRI041408"/>
</dbReference>
<dbReference type="FunFam" id="3.40.50.2000:FF:000144">
    <property type="entry name" value="UDP-glucuronosyltransferase"/>
    <property type="match status" value="1"/>
</dbReference>
<dbReference type="InterPro" id="IPR050271">
    <property type="entry name" value="UDP-glycosyltransferase"/>
</dbReference>
<feature type="transmembrane region" description="Helical" evidence="5">
    <location>
        <begin position="497"/>
        <end position="522"/>
    </location>
</feature>
<reference evidence="7" key="1">
    <citation type="submission" date="2014-03" db="EMBL/GenBank/DDBJ databases">
        <authorList>
            <person name="Aksoy S."/>
            <person name="Warren W."/>
            <person name="Wilson R.K."/>
        </authorList>
    </citation>
    <scope>NUCLEOTIDE SEQUENCE [LARGE SCALE GENOMIC DNA]</scope>
    <source>
        <strain evidence="7">IAEA</strain>
    </source>
</reference>
<accession>A0A1A9X237</accession>
<organism evidence="6 7">
    <name type="scientific">Glossina brevipalpis</name>
    <dbReference type="NCBI Taxonomy" id="37001"/>
    <lineage>
        <taxon>Eukaryota</taxon>
        <taxon>Metazoa</taxon>
        <taxon>Ecdysozoa</taxon>
        <taxon>Arthropoda</taxon>
        <taxon>Hexapoda</taxon>
        <taxon>Insecta</taxon>
        <taxon>Pterygota</taxon>
        <taxon>Neoptera</taxon>
        <taxon>Endopterygota</taxon>
        <taxon>Diptera</taxon>
        <taxon>Brachycera</taxon>
        <taxon>Muscomorpha</taxon>
        <taxon>Hippoboscoidea</taxon>
        <taxon>Glossinidae</taxon>
        <taxon>Glossina</taxon>
    </lineage>
</organism>
<name>A0A1A9X237_9MUSC</name>
<dbReference type="STRING" id="37001.A0A1A9X237"/>
<evidence type="ECO:0000256" key="3">
    <source>
        <dbReference type="ARBA" id="ARBA00022679"/>
    </source>
</evidence>
<evidence type="ECO:0000256" key="5">
    <source>
        <dbReference type="SAM" id="Phobius"/>
    </source>
</evidence>
<keyword evidence="3 4" id="KW-0808">Transferase</keyword>
<dbReference type="PANTHER" id="PTHR48043">
    <property type="entry name" value="EG:EG0003.4 PROTEIN-RELATED"/>
    <property type="match status" value="1"/>
</dbReference>
<dbReference type="GO" id="GO:0008194">
    <property type="term" value="F:UDP-glycosyltransferase activity"/>
    <property type="evidence" value="ECO:0007669"/>
    <property type="project" value="InterPro"/>
</dbReference>
<dbReference type="CDD" id="cd03784">
    <property type="entry name" value="GT1_Gtf-like"/>
    <property type="match status" value="1"/>
</dbReference>
<dbReference type="FunFam" id="3.40.50.2000:FF:000050">
    <property type="entry name" value="UDP-glucuronosyltransferase"/>
    <property type="match status" value="1"/>
</dbReference>
<protein>
    <submittedName>
        <fullName evidence="6">Uncharacterized protein</fullName>
    </submittedName>
</protein>
<proteinExistence type="inferred from homology"/>
<keyword evidence="2 4" id="KW-0328">Glycosyltransferase</keyword>
<dbReference type="PANTHER" id="PTHR48043:SF159">
    <property type="entry name" value="EG:EG0003.4 PROTEIN-RELATED"/>
    <property type="match status" value="1"/>
</dbReference>
<keyword evidence="5" id="KW-1133">Transmembrane helix</keyword>